<protein>
    <submittedName>
        <fullName evidence="1">Uncharacterized protein</fullName>
    </submittedName>
</protein>
<gene>
    <name evidence="1" type="ORF">C8N46_101819</name>
</gene>
<dbReference type="AlphaFoldDB" id="A0A2T6C7A9"/>
<accession>A0A2T6C7A9</accession>
<dbReference type="Proteomes" id="UP000244090">
    <property type="component" value="Unassembled WGS sequence"/>
</dbReference>
<dbReference type="OrthoDB" id="1465097at2"/>
<comment type="caution">
    <text evidence="1">The sequence shown here is derived from an EMBL/GenBank/DDBJ whole genome shotgun (WGS) entry which is preliminary data.</text>
</comment>
<name>A0A2T6C7A9_9FLAO</name>
<sequence>MKKKKLKSLVLSKHSVSNLSLLYQKFGGQETSDSQTDTNHGFVSLQIPCPTAEGETCLQTECYGDCGTNGGTQKSPPPTEYNTCNCNPPGF</sequence>
<organism evidence="1 2">
    <name type="scientific">Kordia periserrulae</name>
    <dbReference type="NCBI Taxonomy" id="701523"/>
    <lineage>
        <taxon>Bacteria</taxon>
        <taxon>Pseudomonadati</taxon>
        <taxon>Bacteroidota</taxon>
        <taxon>Flavobacteriia</taxon>
        <taxon>Flavobacteriales</taxon>
        <taxon>Flavobacteriaceae</taxon>
        <taxon>Kordia</taxon>
    </lineage>
</organism>
<reference evidence="1 2" key="1">
    <citation type="submission" date="2018-04" db="EMBL/GenBank/DDBJ databases">
        <title>Genomic Encyclopedia of Archaeal and Bacterial Type Strains, Phase II (KMG-II): from individual species to whole genera.</title>
        <authorList>
            <person name="Goeker M."/>
        </authorList>
    </citation>
    <scope>NUCLEOTIDE SEQUENCE [LARGE SCALE GENOMIC DNA]</scope>
    <source>
        <strain evidence="1 2">DSM 25731</strain>
    </source>
</reference>
<evidence type="ECO:0000313" key="1">
    <source>
        <dbReference type="EMBL" id="PTX64208.1"/>
    </source>
</evidence>
<keyword evidence="2" id="KW-1185">Reference proteome</keyword>
<proteinExistence type="predicted"/>
<dbReference type="EMBL" id="QBKT01000001">
    <property type="protein sequence ID" value="PTX64208.1"/>
    <property type="molecule type" value="Genomic_DNA"/>
</dbReference>
<evidence type="ECO:0000313" key="2">
    <source>
        <dbReference type="Proteomes" id="UP000244090"/>
    </source>
</evidence>
<dbReference type="RefSeq" id="WP_108113548.1">
    <property type="nucleotide sequence ID" value="NZ_QBKT01000001.1"/>
</dbReference>